<keyword evidence="3" id="KW-1185">Reference proteome</keyword>
<evidence type="ECO:0000313" key="3">
    <source>
        <dbReference type="Proteomes" id="UP000217289"/>
    </source>
</evidence>
<accession>A0A250IBF6</accession>
<proteinExistence type="predicted"/>
<name>A0A250IBF6_9BACT</name>
<protein>
    <recommendedName>
        <fullName evidence="4">F5/8 type C domain-containing protein</fullName>
    </recommendedName>
</protein>
<evidence type="ECO:0000313" key="2">
    <source>
        <dbReference type="EMBL" id="ATB28481.1"/>
    </source>
</evidence>
<dbReference type="KEGG" id="mbd:MEBOL_001928"/>
<dbReference type="Proteomes" id="UP000217289">
    <property type="component" value="Chromosome"/>
</dbReference>
<feature type="signal peptide" evidence="1">
    <location>
        <begin position="1"/>
        <end position="22"/>
    </location>
</feature>
<feature type="chain" id="PRO_5012648329" description="F5/8 type C domain-containing protein" evidence="1">
    <location>
        <begin position="23"/>
        <end position="396"/>
    </location>
</feature>
<dbReference type="OrthoDB" id="9782229at2"/>
<gene>
    <name evidence="2" type="ORF">MEBOL_001928</name>
</gene>
<keyword evidence="1" id="KW-0732">Signal</keyword>
<organism evidence="2 3">
    <name type="scientific">Melittangium boletus DSM 14713</name>
    <dbReference type="NCBI Taxonomy" id="1294270"/>
    <lineage>
        <taxon>Bacteria</taxon>
        <taxon>Pseudomonadati</taxon>
        <taxon>Myxococcota</taxon>
        <taxon>Myxococcia</taxon>
        <taxon>Myxococcales</taxon>
        <taxon>Cystobacterineae</taxon>
        <taxon>Archangiaceae</taxon>
        <taxon>Melittangium</taxon>
    </lineage>
</organism>
<dbReference type="AlphaFoldDB" id="A0A250IBF6"/>
<sequence length="396" mass="41613">MKGLKAVTGLMLSLGVAGQAQASEPYAKQVISSVVLTGNVGNSSSNPLDTLGAPDSKFLAMGGPGASIVLDMGDTPIVDGSGPDIEIREIGSATGGVDEEYRVLISDSTDPASFVLVGTGSAFSLLDISATGLSSARYVRIEDLSTATSNSSTPGSDIESVTSLHSGNGSLAPVTGLAYSVTNNGIRLSWNPMTGSGVLGYSIRKSLDGVRFDSTANWTLSDLDTAFLDNQATQAIQNIQPQVVGDLWYGVSVRYSGGESALQIVHVSSLTTSLYTQVEHLGDNTMATWQVPSPTTKLTLNLYLPAVPRGPFVKLNFDLFDVDNSTNRVVINGHAQRTLPVQSAESWQGKSMVFESGLFLQGNNTIEIHSRDSGGGSTGNLDDFQIRDISLTRLDP</sequence>
<reference evidence="2 3" key="1">
    <citation type="submission" date="2017-06" db="EMBL/GenBank/DDBJ databases">
        <authorList>
            <person name="Kim H.J."/>
            <person name="Triplett B.A."/>
        </authorList>
    </citation>
    <scope>NUCLEOTIDE SEQUENCE [LARGE SCALE GENOMIC DNA]</scope>
    <source>
        <strain evidence="2 3">DSM 14713</strain>
    </source>
</reference>
<evidence type="ECO:0000256" key="1">
    <source>
        <dbReference type="SAM" id="SignalP"/>
    </source>
</evidence>
<dbReference type="EMBL" id="CP022163">
    <property type="protein sequence ID" value="ATB28481.1"/>
    <property type="molecule type" value="Genomic_DNA"/>
</dbReference>
<evidence type="ECO:0008006" key="4">
    <source>
        <dbReference type="Google" id="ProtNLM"/>
    </source>
</evidence>